<evidence type="ECO:0000256" key="7">
    <source>
        <dbReference type="ARBA" id="ARBA00048470"/>
    </source>
</evidence>
<evidence type="ECO:0000256" key="2">
    <source>
        <dbReference type="ARBA" id="ARBA00023444"/>
    </source>
</evidence>
<comment type="subunit">
    <text evidence="4">Probably forms a complex composed of NirD, NirL, NirG and NirH. All proteins are required for the total conversion of siroheme to didecarboxysiroheme.</text>
</comment>
<dbReference type="Proteomes" id="UP000253769">
    <property type="component" value="Unassembled WGS sequence"/>
</dbReference>
<sequence>MDAIDRQLINDYQSGFPLCADPYAEIGARLGIEAEEVLSRIETLLDSGFLSRFGPLFDIEAMGGEFTLTAMEVPLERYDEVTEIVNSFDEVAHNYEREHQLNMWFVLACESREHTEEVLEQLHKASGIKPYPFPKLQEFFIGLRFDV</sequence>
<proteinExistence type="inferred from homology"/>
<evidence type="ECO:0000259" key="9">
    <source>
        <dbReference type="Pfam" id="PF22451"/>
    </source>
</evidence>
<protein>
    <recommendedName>
        <fullName evidence="5">siroheme decarboxylase</fullName>
        <ecNumber evidence="5">4.1.1.111</ecNumber>
    </recommendedName>
</protein>
<dbReference type="EMBL" id="QQOH01000003">
    <property type="protein sequence ID" value="RDE19976.1"/>
    <property type="molecule type" value="Genomic_DNA"/>
</dbReference>
<accession>A0A369WH88</accession>
<dbReference type="Gene3D" id="1.10.10.10">
    <property type="entry name" value="Winged helix-like DNA-binding domain superfamily/Winged helix DNA-binding domain"/>
    <property type="match status" value="1"/>
</dbReference>
<dbReference type="InterPro" id="IPR053953">
    <property type="entry name" value="NirdL-like_HTH"/>
</dbReference>
<evidence type="ECO:0000256" key="5">
    <source>
        <dbReference type="ARBA" id="ARBA00023471"/>
    </source>
</evidence>
<evidence type="ECO:0000313" key="10">
    <source>
        <dbReference type="EMBL" id="RDE19976.1"/>
    </source>
</evidence>
<dbReference type="PANTHER" id="PTHR43413">
    <property type="entry name" value="TRANSCRIPTIONAL REGULATOR, ASNC FAMILY"/>
    <property type="match status" value="1"/>
</dbReference>
<reference evidence="10 11" key="1">
    <citation type="submission" date="2018-07" db="EMBL/GenBank/DDBJ databases">
        <title>Motiliproteus coralliicola sp. nov., a bacterium isolated from Coral.</title>
        <authorList>
            <person name="Wang G."/>
        </authorList>
    </citation>
    <scope>NUCLEOTIDE SEQUENCE [LARGE SCALE GENOMIC DNA]</scope>
    <source>
        <strain evidence="10 11">C34</strain>
    </source>
</reference>
<gene>
    <name evidence="10" type="ORF">DV711_12885</name>
</gene>
<dbReference type="PANTHER" id="PTHR43413:SF1">
    <property type="entry name" value="SIROHEME DECARBOXYLASE NIRL SUBUNIT"/>
    <property type="match status" value="1"/>
</dbReference>
<organism evidence="10 11">
    <name type="scientific">Motiliproteus coralliicola</name>
    <dbReference type="NCBI Taxonomy" id="2283196"/>
    <lineage>
        <taxon>Bacteria</taxon>
        <taxon>Pseudomonadati</taxon>
        <taxon>Pseudomonadota</taxon>
        <taxon>Gammaproteobacteria</taxon>
        <taxon>Oceanospirillales</taxon>
        <taxon>Oceanospirillaceae</taxon>
        <taxon>Motiliproteus</taxon>
    </lineage>
</organism>
<comment type="function">
    <text evidence="6">Involved in heme d1 biosynthesis. Catalyzes the decarboxylation of siroheme into didecarboxysiroheme.</text>
</comment>
<dbReference type="AlphaFoldDB" id="A0A369WH88"/>
<dbReference type="Pfam" id="PF17805">
    <property type="entry name" value="AsnC_trans_reg2"/>
    <property type="match status" value="1"/>
</dbReference>
<dbReference type="InterPro" id="IPR036388">
    <property type="entry name" value="WH-like_DNA-bd_sf"/>
</dbReference>
<evidence type="ECO:0000256" key="3">
    <source>
        <dbReference type="ARBA" id="ARBA00023457"/>
    </source>
</evidence>
<name>A0A369WH88_9GAMM</name>
<evidence type="ECO:0000256" key="1">
    <source>
        <dbReference type="ARBA" id="ARBA00023239"/>
    </source>
</evidence>
<comment type="similarity">
    <text evidence="3">Belongs to the Ahb/Nir family.</text>
</comment>
<comment type="catalytic activity">
    <reaction evidence="7">
        <text>siroheme + 2 H(+) = 12,18-didecarboxysiroheme + 2 CO2</text>
        <dbReference type="Rhea" id="RHEA:19093"/>
        <dbReference type="ChEBI" id="CHEBI:15378"/>
        <dbReference type="ChEBI" id="CHEBI:16526"/>
        <dbReference type="ChEBI" id="CHEBI:60052"/>
        <dbReference type="ChEBI" id="CHEBI:140497"/>
        <dbReference type="EC" id="4.1.1.111"/>
    </reaction>
</comment>
<evidence type="ECO:0000256" key="4">
    <source>
        <dbReference type="ARBA" id="ARBA00023465"/>
    </source>
</evidence>
<feature type="domain" description="Siroheme decarboxylase AsnC-like ligand binding" evidence="8">
    <location>
        <begin position="67"/>
        <end position="131"/>
    </location>
</feature>
<feature type="domain" description="Siroheme decarboxylase NirL-like HTH" evidence="9">
    <location>
        <begin position="5"/>
        <end position="49"/>
    </location>
</feature>
<keyword evidence="1" id="KW-0456">Lyase</keyword>
<keyword evidence="11" id="KW-1185">Reference proteome</keyword>
<dbReference type="Pfam" id="PF22451">
    <property type="entry name" value="NirdL-like_HTH"/>
    <property type="match status" value="1"/>
</dbReference>
<dbReference type="InterPro" id="IPR040523">
    <property type="entry name" value="AsnC_trans_reg2"/>
</dbReference>
<comment type="caution">
    <text evidence="10">The sequence shown here is derived from an EMBL/GenBank/DDBJ whole genome shotgun (WGS) entry which is preliminary data.</text>
</comment>
<dbReference type="EC" id="4.1.1.111" evidence="5"/>
<dbReference type="Gene3D" id="3.30.70.3460">
    <property type="match status" value="1"/>
</dbReference>
<dbReference type="OrthoDB" id="9806536at2"/>
<evidence type="ECO:0000256" key="6">
    <source>
        <dbReference type="ARBA" id="ARBA00045291"/>
    </source>
</evidence>
<evidence type="ECO:0000313" key="11">
    <source>
        <dbReference type="Proteomes" id="UP000253769"/>
    </source>
</evidence>
<evidence type="ECO:0000259" key="8">
    <source>
        <dbReference type="Pfam" id="PF17805"/>
    </source>
</evidence>
<comment type="pathway">
    <text evidence="2">Porphyrin-containing compound metabolism.</text>
</comment>
<dbReference type="GO" id="GO:0016829">
    <property type="term" value="F:lyase activity"/>
    <property type="evidence" value="ECO:0007669"/>
    <property type="project" value="UniProtKB-KW"/>
</dbReference>
<dbReference type="InterPro" id="IPR050684">
    <property type="entry name" value="HTH-Siroheme_Decarb"/>
</dbReference>